<name>A0A445C387_ARAHY</name>
<dbReference type="Pfam" id="PF13966">
    <property type="entry name" value="zf-RVT"/>
    <property type="match status" value="1"/>
</dbReference>
<feature type="domain" description="Reverse transcriptase zinc-binding" evidence="1">
    <location>
        <begin position="1"/>
        <end position="52"/>
    </location>
</feature>
<proteinExistence type="predicted"/>
<dbReference type="InterPro" id="IPR026960">
    <property type="entry name" value="RVT-Znf"/>
</dbReference>
<gene>
    <name evidence="2" type="ORF">Ahy_A07g031198</name>
</gene>
<reference evidence="2 3" key="1">
    <citation type="submission" date="2019-01" db="EMBL/GenBank/DDBJ databases">
        <title>Sequencing of cultivated peanut Arachis hypogaea provides insights into genome evolution and oil improvement.</title>
        <authorList>
            <person name="Chen X."/>
        </authorList>
    </citation>
    <scope>NUCLEOTIDE SEQUENCE [LARGE SCALE GENOMIC DNA]</scope>
    <source>
        <strain evidence="3">cv. Fuhuasheng</strain>
        <tissue evidence="2">Leaves</tissue>
    </source>
</reference>
<dbReference type="Proteomes" id="UP000289738">
    <property type="component" value="Chromosome A07"/>
</dbReference>
<evidence type="ECO:0000313" key="3">
    <source>
        <dbReference type="Proteomes" id="UP000289738"/>
    </source>
</evidence>
<dbReference type="STRING" id="3818.A0A445C387"/>
<evidence type="ECO:0000259" key="1">
    <source>
        <dbReference type="Pfam" id="PF13966"/>
    </source>
</evidence>
<dbReference type="EMBL" id="SDMP01000007">
    <property type="protein sequence ID" value="RYR45359.1"/>
    <property type="molecule type" value="Genomic_DNA"/>
</dbReference>
<keyword evidence="3" id="KW-1185">Reference proteome</keyword>
<protein>
    <recommendedName>
        <fullName evidence="1">Reverse transcriptase zinc-binding domain-containing protein</fullName>
    </recommendedName>
</protein>
<organism evidence="2 3">
    <name type="scientific">Arachis hypogaea</name>
    <name type="common">Peanut</name>
    <dbReference type="NCBI Taxonomy" id="3818"/>
    <lineage>
        <taxon>Eukaryota</taxon>
        <taxon>Viridiplantae</taxon>
        <taxon>Streptophyta</taxon>
        <taxon>Embryophyta</taxon>
        <taxon>Tracheophyta</taxon>
        <taxon>Spermatophyta</taxon>
        <taxon>Magnoliopsida</taxon>
        <taxon>eudicotyledons</taxon>
        <taxon>Gunneridae</taxon>
        <taxon>Pentapetalae</taxon>
        <taxon>rosids</taxon>
        <taxon>fabids</taxon>
        <taxon>Fabales</taxon>
        <taxon>Fabaceae</taxon>
        <taxon>Papilionoideae</taxon>
        <taxon>50 kb inversion clade</taxon>
        <taxon>dalbergioids sensu lato</taxon>
        <taxon>Dalbergieae</taxon>
        <taxon>Pterocarpus clade</taxon>
        <taxon>Arachis</taxon>
    </lineage>
</organism>
<accession>A0A445C387</accession>
<comment type="caution">
    <text evidence="2">The sequence shown here is derived from an EMBL/GenBank/DDBJ whole genome shotgun (WGS) entry which is preliminary data.</text>
</comment>
<dbReference type="AlphaFoldDB" id="A0A445C387"/>
<sequence>MFLWKAVHRILPVNTKLYQRKNALTPTCSICQEQDETIEHAILLCPWTRAVWFGSSLQIVPTVYNVGSFEKWMMNTIDKIKSETGNEQDKFLCNLGCVCWCIWKARNQHIFQQTKINPQKAIIYSEQLAAEYLNATKDFNRDNKPIGGRIGESRRIIWRPPPHNRAKVNTDVAFHSETGMAASAAVMRLTRKNHYWDNINI</sequence>
<evidence type="ECO:0000313" key="2">
    <source>
        <dbReference type="EMBL" id="RYR45359.1"/>
    </source>
</evidence>